<name>D2VNG0_NAEGR</name>
<feature type="compositionally biased region" description="Polar residues" evidence="1">
    <location>
        <begin position="487"/>
        <end position="499"/>
    </location>
</feature>
<dbReference type="Proteomes" id="UP000006671">
    <property type="component" value="Unassembled WGS sequence"/>
</dbReference>
<protein>
    <submittedName>
        <fullName evidence="3">Uncharacterized protein</fullName>
    </submittedName>
</protein>
<dbReference type="OrthoDB" id="10380577at2759"/>
<dbReference type="VEuPathDB" id="AmoebaDB:NAEGRDRAFT_80641"/>
<feature type="transmembrane region" description="Helical" evidence="2">
    <location>
        <begin position="163"/>
        <end position="185"/>
    </location>
</feature>
<feature type="compositionally biased region" description="Polar residues" evidence="1">
    <location>
        <begin position="1"/>
        <end position="10"/>
    </location>
</feature>
<feature type="region of interest" description="Disordered" evidence="1">
    <location>
        <begin position="1"/>
        <end position="28"/>
    </location>
</feature>
<feature type="compositionally biased region" description="Acidic residues" evidence="1">
    <location>
        <begin position="405"/>
        <end position="419"/>
    </location>
</feature>
<feature type="compositionally biased region" description="Basic and acidic residues" evidence="1">
    <location>
        <begin position="506"/>
        <end position="517"/>
    </location>
</feature>
<keyword evidence="4" id="KW-1185">Reference proteome</keyword>
<feature type="region of interest" description="Disordered" evidence="1">
    <location>
        <begin position="535"/>
        <end position="568"/>
    </location>
</feature>
<gene>
    <name evidence="3" type="ORF">NAEGRDRAFT_80641</name>
</gene>
<accession>D2VNG0</accession>
<evidence type="ECO:0000313" key="4">
    <source>
        <dbReference type="Proteomes" id="UP000006671"/>
    </source>
</evidence>
<feature type="compositionally biased region" description="Basic and acidic residues" evidence="1">
    <location>
        <begin position="437"/>
        <end position="465"/>
    </location>
</feature>
<evidence type="ECO:0000256" key="1">
    <source>
        <dbReference type="SAM" id="MobiDB-lite"/>
    </source>
</evidence>
<dbReference type="AlphaFoldDB" id="D2VNG0"/>
<feature type="transmembrane region" description="Helical" evidence="2">
    <location>
        <begin position="197"/>
        <end position="214"/>
    </location>
</feature>
<keyword evidence="2" id="KW-1133">Transmembrane helix</keyword>
<evidence type="ECO:0000256" key="2">
    <source>
        <dbReference type="SAM" id="Phobius"/>
    </source>
</evidence>
<feature type="compositionally biased region" description="Basic and acidic residues" evidence="1">
    <location>
        <begin position="552"/>
        <end position="568"/>
    </location>
</feature>
<feature type="region of interest" description="Disordered" evidence="1">
    <location>
        <begin position="339"/>
        <end position="386"/>
    </location>
</feature>
<organism evidence="4">
    <name type="scientific">Naegleria gruberi</name>
    <name type="common">Amoeba</name>
    <dbReference type="NCBI Taxonomy" id="5762"/>
    <lineage>
        <taxon>Eukaryota</taxon>
        <taxon>Discoba</taxon>
        <taxon>Heterolobosea</taxon>
        <taxon>Tetramitia</taxon>
        <taxon>Eutetramitia</taxon>
        <taxon>Vahlkampfiidae</taxon>
        <taxon>Naegleria</taxon>
    </lineage>
</organism>
<reference evidence="3 4" key="1">
    <citation type="journal article" date="2010" name="Cell">
        <title>The genome of Naegleria gruberi illuminates early eukaryotic versatility.</title>
        <authorList>
            <person name="Fritz-Laylin L.K."/>
            <person name="Prochnik S.E."/>
            <person name="Ginger M.L."/>
            <person name="Dacks J.B."/>
            <person name="Carpenter M.L."/>
            <person name="Field M.C."/>
            <person name="Kuo A."/>
            <person name="Paredez A."/>
            <person name="Chapman J."/>
            <person name="Pham J."/>
            <person name="Shu S."/>
            <person name="Neupane R."/>
            <person name="Cipriano M."/>
            <person name="Mancuso J."/>
            <person name="Tu H."/>
            <person name="Salamov A."/>
            <person name="Lindquist E."/>
            <person name="Shapiro H."/>
            <person name="Lucas S."/>
            <person name="Grigoriev I.V."/>
            <person name="Cande W.Z."/>
            <person name="Fulton C."/>
            <person name="Rokhsar D.S."/>
            <person name="Dawson S.C."/>
        </authorList>
    </citation>
    <scope>NUCLEOTIDE SEQUENCE [LARGE SCALE GENOMIC DNA]</scope>
    <source>
        <strain evidence="3 4">NEG-M</strain>
    </source>
</reference>
<dbReference type="RefSeq" id="XP_002674473.1">
    <property type="nucleotide sequence ID" value="XM_002674427.1"/>
</dbReference>
<dbReference type="GeneID" id="8851288"/>
<feature type="compositionally biased region" description="Low complexity" evidence="1">
    <location>
        <begin position="466"/>
        <end position="479"/>
    </location>
</feature>
<keyword evidence="2" id="KW-0812">Transmembrane</keyword>
<proteinExistence type="predicted"/>
<dbReference type="EMBL" id="GG738884">
    <property type="protein sequence ID" value="EFC41729.1"/>
    <property type="molecule type" value="Genomic_DNA"/>
</dbReference>
<sequence length="568" mass="63616">MIGASSSTGVSRPPLSSSSFDTTTTTRGKINLPSPSMIAINSYNNRQLVDNIIVDEFNQKSLSSDHTISKFSKTSSSSSWFNPVTTIQSLINYSLFLVVVSQLICPVLLPLVLSSFLEKQPSSVVGSSENIGSASDHFVVSFSVGFEHEKRLVTNVNLSATKLIFMLQWLIHIPLVVLPYISLIVNKSYVRESRMMVYWFCILSLFLSNVVVSLKQASFDWISFIPSILESTDISWGGEKLAFNTSIPFIKKQLETSSILPQLLSLLLFTTITLYFIRDVIFGLNVNFRGRDEIVGLREFIEREFSTCLVSPLQAMLKLTSIDSNLEIINHGITNIPQQQQPIVSQKETTQNVPSNKDIQSPNSPTEVNVTPSIETSESPRLAVSIRNTTAKQPIVTVKKPVVIDDNDESDDSDWEKDDEEIKIKKTNDDDEEEEIIDSKFSHLSEKKEKMIAKSDKKTENDETSHSPSPSSDLPSVSESKPHSSILHKSTSPTVSTGVKQIGGRFMERRFQNRHTPETGCNEYQSSLEAAFNKNRNSKIITEPIDLEESNNEEKPKTSEERRKVSFD</sequence>
<dbReference type="KEGG" id="ngr:NAEGRDRAFT_80641"/>
<feature type="region of interest" description="Disordered" evidence="1">
    <location>
        <begin position="403"/>
        <end position="521"/>
    </location>
</feature>
<dbReference type="InParanoid" id="D2VNG0"/>
<evidence type="ECO:0000313" key="3">
    <source>
        <dbReference type="EMBL" id="EFC41729.1"/>
    </source>
</evidence>
<feature type="compositionally biased region" description="Low complexity" evidence="1">
    <location>
        <begin position="16"/>
        <end position="26"/>
    </location>
</feature>
<feature type="compositionally biased region" description="Polar residues" evidence="1">
    <location>
        <begin position="339"/>
        <end position="379"/>
    </location>
</feature>
<keyword evidence="2" id="KW-0472">Membrane</keyword>
<feature type="transmembrane region" description="Helical" evidence="2">
    <location>
        <begin position="90"/>
        <end position="113"/>
    </location>
</feature>